<dbReference type="PANTHER" id="PTHR45527:SF1">
    <property type="entry name" value="FATTY ACID SYNTHASE"/>
    <property type="match status" value="1"/>
</dbReference>
<dbReference type="Gene3D" id="3.30.300.30">
    <property type="match status" value="1"/>
</dbReference>
<dbReference type="Proteomes" id="UP001474181">
    <property type="component" value="Unassembled WGS sequence"/>
</dbReference>
<evidence type="ECO:0000256" key="1">
    <source>
        <dbReference type="ARBA" id="ARBA00001957"/>
    </source>
</evidence>
<evidence type="ECO:0000256" key="4">
    <source>
        <dbReference type="ARBA" id="ARBA00022737"/>
    </source>
</evidence>
<dbReference type="EMBL" id="JBEPEK010000524">
    <property type="protein sequence ID" value="MER7186027.1"/>
    <property type="molecule type" value="Genomic_DNA"/>
</dbReference>
<comment type="caution">
    <text evidence="7">The sequence shown here is derived from an EMBL/GenBank/DDBJ whole genome shotgun (WGS) entry which is preliminary data.</text>
</comment>
<dbReference type="InterPro" id="IPR025110">
    <property type="entry name" value="AMP-bd_C"/>
</dbReference>
<proteinExistence type="predicted"/>
<keyword evidence="2" id="KW-0596">Phosphopantetheine</keyword>
<dbReference type="RefSeq" id="WP_350789385.1">
    <property type="nucleotide sequence ID" value="NZ_JBEPEK010000524.1"/>
</dbReference>
<dbReference type="SMART" id="SM00823">
    <property type="entry name" value="PKS_PP"/>
    <property type="match status" value="1"/>
</dbReference>
<keyword evidence="8" id="KW-1185">Reference proteome</keyword>
<dbReference type="InterPro" id="IPR006162">
    <property type="entry name" value="Ppantetheine_attach_site"/>
</dbReference>
<dbReference type="PANTHER" id="PTHR45527">
    <property type="entry name" value="NONRIBOSOMAL PEPTIDE SYNTHETASE"/>
    <property type="match status" value="1"/>
</dbReference>
<accession>A0ABV1XAH6</accession>
<name>A0ABV1XAH6_9ACTN</name>
<evidence type="ECO:0000256" key="2">
    <source>
        <dbReference type="ARBA" id="ARBA00022450"/>
    </source>
</evidence>
<dbReference type="InterPro" id="IPR045851">
    <property type="entry name" value="AMP-bd_C_sf"/>
</dbReference>
<dbReference type="Pfam" id="PF00668">
    <property type="entry name" value="Condensation"/>
    <property type="match status" value="1"/>
</dbReference>
<evidence type="ECO:0000256" key="5">
    <source>
        <dbReference type="SAM" id="MobiDB-lite"/>
    </source>
</evidence>
<dbReference type="InterPro" id="IPR042099">
    <property type="entry name" value="ANL_N_sf"/>
</dbReference>
<dbReference type="InterPro" id="IPR001242">
    <property type="entry name" value="Condensation_dom"/>
</dbReference>
<feature type="region of interest" description="Disordered" evidence="5">
    <location>
        <begin position="1"/>
        <end position="22"/>
    </location>
</feature>
<sequence>RGYLGQPAATAGRFVADPDGPPGSRMYRTGDRVRWRGGVLEYAGRTDDQVKIRGFRIEPGEIEAVLAGHPDVVRAAVLARADRTGTLRLAAYTVGGPGPEELRAYAAERLPDYMVPSAFVPLTALPLTANGKLDRGALPEPEVTAAVRREPATPREKLLCAVYEQVLDLKAVGPDDDFFALGGDSILSIRLVSQARTAGLDTSVRDVFEHRTAARLAAVVTEAAETAPGPGADTGDGPVAATPIMCWLRERDGPIDRFSQSMLLHAPYGPDRARLTAALGAVLDRHAALRARLLPGADGGDWSLEVRPSGSIDAADLVRVADVAGLAPDALRAAVAREAEAATGRLSPAAGRLLQAVWFDTGPGADGRLLLVVHHLAVDGVSWRILVPDLLALLAGQPLGPVGTSVRSWSYRLRARAQEPATAAELPLWRRMLTAPDPLLTARPLDARDTAGTAERLTTTLPPDVTEPLLTSVPTAFHAGVQDVLLAALALALGHWRRERGGGEGTAVLLDVEGHGRDTVEPGVDLARTVGWFTVLHPVRLDPGPHAWEDVISGADATGTAVKRVKEQMRALPDHGVGFGLLRHLNPTTVAGLAALPVPQIGFNYLGRFPAPGTPIDPAQPRWRVAEELGFVGGVDPGLRLAHGLEVDAAVRDGTDGPRLAATWSRATGMWPEADVRAVADHWFQALRGLVRHASRREAGGHTPSDFPLVGLGQHDVEQLEEMWRGRK</sequence>
<gene>
    <name evidence="7" type="ORF">ABT404_42325</name>
</gene>
<dbReference type="InterPro" id="IPR023213">
    <property type="entry name" value="CAT-like_dom_sf"/>
</dbReference>
<dbReference type="InterPro" id="IPR036736">
    <property type="entry name" value="ACP-like_sf"/>
</dbReference>
<dbReference type="Gene3D" id="3.30.559.30">
    <property type="entry name" value="Nonribosomal peptide synthetase, condensation domain"/>
    <property type="match status" value="1"/>
</dbReference>
<keyword evidence="3" id="KW-0597">Phosphoprotein</keyword>
<dbReference type="Pfam" id="PF13193">
    <property type="entry name" value="AMP-binding_C"/>
    <property type="match status" value="1"/>
</dbReference>
<evidence type="ECO:0000259" key="6">
    <source>
        <dbReference type="PROSITE" id="PS50075"/>
    </source>
</evidence>
<dbReference type="Pfam" id="PF00550">
    <property type="entry name" value="PP-binding"/>
    <property type="match status" value="1"/>
</dbReference>
<reference evidence="7 8" key="1">
    <citation type="submission" date="2024-06" db="EMBL/GenBank/DDBJ databases">
        <title>The Natural Products Discovery Center: Release of the First 8490 Sequenced Strains for Exploring Actinobacteria Biosynthetic Diversity.</title>
        <authorList>
            <person name="Kalkreuter E."/>
            <person name="Kautsar S.A."/>
            <person name="Yang D."/>
            <person name="Bader C.D."/>
            <person name="Teijaro C.N."/>
            <person name="Fluegel L."/>
            <person name="Davis C.M."/>
            <person name="Simpson J.R."/>
            <person name="Lauterbach L."/>
            <person name="Steele A.D."/>
            <person name="Gui C."/>
            <person name="Meng S."/>
            <person name="Li G."/>
            <person name="Viehrig K."/>
            <person name="Ye F."/>
            <person name="Su P."/>
            <person name="Kiefer A.F."/>
            <person name="Nichols A."/>
            <person name="Cepeda A.J."/>
            <person name="Yan W."/>
            <person name="Fan B."/>
            <person name="Jiang Y."/>
            <person name="Adhikari A."/>
            <person name="Zheng C.-J."/>
            <person name="Schuster L."/>
            <person name="Cowan T.M."/>
            <person name="Smanski M.J."/>
            <person name="Chevrette M.G."/>
            <person name="De Carvalho L.P.S."/>
            <person name="Shen B."/>
        </authorList>
    </citation>
    <scope>NUCLEOTIDE SEQUENCE [LARGE SCALE GENOMIC DNA]</scope>
    <source>
        <strain evidence="7 8">NPDC000234</strain>
    </source>
</reference>
<protein>
    <submittedName>
        <fullName evidence="7">Condensation domain-containing protein</fullName>
    </submittedName>
</protein>
<dbReference type="PROSITE" id="PS50075">
    <property type="entry name" value="CARRIER"/>
    <property type="match status" value="1"/>
</dbReference>
<feature type="non-terminal residue" evidence="7">
    <location>
        <position position="1"/>
    </location>
</feature>
<evidence type="ECO:0000313" key="8">
    <source>
        <dbReference type="Proteomes" id="UP001474181"/>
    </source>
</evidence>
<dbReference type="PROSITE" id="PS00012">
    <property type="entry name" value="PHOSPHOPANTETHEINE"/>
    <property type="match status" value="1"/>
</dbReference>
<dbReference type="Gene3D" id="1.10.1200.10">
    <property type="entry name" value="ACP-like"/>
    <property type="match status" value="1"/>
</dbReference>
<dbReference type="InterPro" id="IPR010060">
    <property type="entry name" value="NRPS_synth"/>
</dbReference>
<comment type="cofactor">
    <cofactor evidence="1">
        <name>pantetheine 4'-phosphate</name>
        <dbReference type="ChEBI" id="CHEBI:47942"/>
    </cofactor>
</comment>
<dbReference type="Gene3D" id="3.40.50.12780">
    <property type="entry name" value="N-terminal domain of ligase-like"/>
    <property type="match status" value="1"/>
</dbReference>
<dbReference type="InterPro" id="IPR009081">
    <property type="entry name" value="PP-bd_ACP"/>
</dbReference>
<evidence type="ECO:0000313" key="7">
    <source>
        <dbReference type="EMBL" id="MER7186027.1"/>
    </source>
</evidence>
<dbReference type="SUPFAM" id="SSF56801">
    <property type="entry name" value="Acetyl-CoA synthetase-like"/>
    <property type="match status" value="1"/>
</dbReference>
<feature type="domain" description="Carrier" evidence="6">
    <location>
        <begin position="150"/>
        <end position="224"/>
    </location>
</feature>
<evidence type="ECO:0000256" key="3">
    <source>
        <dbReference type="ARBA" id="ARBA00022553"/>
    </source>
</evidence>
<organism evidence="7 8">
    <name type="scientific">Streptomyces hyaluromycini</name>
    <dbReference type="NCBI Taxonomy" id="1377993"/>
    <lineage>
        <taxon>Bacteria</taxon>
        <taxon>Bacillati</taxon>
        <taxon>Actinomycetota</taxon>
        <taxon>Actinomycetes</taxon>
        <taxon>Kitasatosporales</taxon>
        <taxon>Streptomycetaceae</taxon>
        <taxon>Streptomyces</taxon>
    </lineage>
</organism>
<dbReference type="InterPro" id="IPR020806">
    <property type="entry name" value="PKS_PP-bd"/>
</dbReference>
<dbReference type="NCBIfam" id="TIGR01720">
    <property type="entry name" value="NRPS-para261"/>
    <property type="match status" value="1"/>
</dbReference>
<dbReference type="Gene3D" id="3.30.559.10">
    <property type="entry name" value="Chloramphenicol acetyltransferase-like domain"/>
    <property type="match status" value="1"/>
</dbReference>
<keyword evidence="4" id="KW-0677">Repeat</keyword>
<dbReference type="SUPFAM" id="SSF52777">
    <property type="entry name" value="CoA-dependent acyltransferases"/>
    <property type="match status" value="2"/>
</dbReference>
<dbReference type="SUPFAM" id="SSF47336">
    <property type="entry name" value="ACP-like"/>
    <property type="match status" value="1"/>
</dbReference>